<dbReference type="SUPFAM" id="SSF53474">
    <property type="entry name" value="alpha/beta-Hydrolases"/>
    <property type="match status" value="1"/>
</dbReference>
<comment type="similarity">
    <text evidence="1">Belongs to the AB hydrolase superfamily.</text>
</comment>
<dbReference type="PANTHER" id="PTHR43798:SF14">
    <property type="entry name" value="SERINE HYDROLASE-LIKE PROTEIN DDB_G0286239"/>
    <property type="match status" value="1"/>
</dbReference>
<organism evidence="4 5">
    <name type="scientific">Leptosia nina</name>
    <dbReference type="NCBI Taxonomy" id="320188"/>
    <lineage>
        <taxon>Eukaryota</taxon>
        <taxon>Metazoa</taxon>
        <taxon>Ecdysozoa</taxon>
        <taxon>Arthropoda</taxon>
        <taxon>Hexapoda</taxon>
        <taxon>Insecta</taxon>
        <taxon>Pterygota</taxon>
        <taxon>Neoptera</taxon>
        <taxon>Endopterygota</taxon>
        <taxon>Lepidoptera</taxon>
        <taxon>Glossata</taxon>
        <taxon>Ditrysia</taxon>
        <taxon>Papilionoidea</taxon>
        <taxon>Pieridae</taxon>
        <taxon>Pierinae</taxon>
        <taxon>Leptosia</taxon>
    </lineage>
</organism>
<proteinExistence type="inferred from homology"/>
<dbReference type="InterPro" id="IPR000073">
    <property type="entry name" value="AB_hydrolase_1"/>
</dbReference>
<evidence type="ECO:0000259" key="3">
    <source>
        <dbReference type="Pfam" id="PF00561"/>
    </source>
</evidence>
<evidence type="ECO:0000313" key="5">
    <source>
        <dbReference type="Proteomes" id="UP001497472"/>
    </source>
</evidence>
<sequence length="334" mass="38371">MTKSFLTSIFSSQQPALRCVLQRFVPKTQFKGIHTESTPVKEIKIPVPWGHVAAKLWGGENQQPMLALHGWQDNAGTWDPLAPMICDKIPILAIDFPGHGLSSWLPAGVQYYPWDLPRLILTIKEYFKWNKISILAHSMGSIAGMRFACVFPDDVNFYIAVDNMIYDDYDLNQVVEHFPKIMRKMQLAQTRLQSEPPAYPMDELIKIWHLGTTKSVALDSVKYLAERGVKPSSSDPNKFYFSRDGRLKNIIFHPENKHLVEALVRRLKCPTVYFKAIDSPYASDQYSVEMREVVERNNPLFESHFVPGTHHVHLNNPESLAPVILEFLRKHKFI</sequence>
<dbReference type="PANTHER" id="PTHR43798">
    <property type="entry name" value="MONOACYLGLYCEROL LIPASE"/>
    <property type="match status" value="1"/>
</dbReference>
<keyword evidence="5" id="KW-1185">Reference proteome</keyword>
<dbReference type="Proteomes" id="UP001497472">
    <property type="component" value="Unassembled WGS sequence"/>
</dbReference>
<dbReference type="InterPro" id="IPR050266">
    <property type="entry name" value="AB_hydrolase_sf"/>
</dbReference>
<dbReference type="Gene3D" id="3.40.50.1820">
    <property type="entry name" value="alpha/beta hydrolase"/>
    <property type="match status" value="1"/>
</dbReference>
<reference evidence="4 5" key="1">
    <citation type="submission" date="2023-11" db="EMBL/GenBank/DDBJ databases">
        <authorList>
            <person name="Okamura Y."/>
        </authorList>
    </citation>
    <scope>NUCLEOTIDE SEQUENCE [LARGE SCALE GENOMIC DNA]</scope>
</reference>
<evidence type="ECO:0000256" key="1">
    <source>
        <dbReference type="ARBA" id="ARBA00008645"/>
    </source>
</evidence>
<name>A0AAV1JRG5_9NEOP</name>
<comment type="caution">
    <text evidence="4">The sequence shown here is derived from an EMBL/GenBank/DDBJ whole genome shotgun (WGS) entry which is preliminary data.</text>
</comment>
<evidence type="ECO:0000313" key="4">
    <source>
        <dbReference type="EMBL" id="CAK1552088.1"/>
    </source>
</evidence>
<protein>
    <recommendedName>
        <fullName evidence="3">AB hydrolase-1 domain-containing protein</fullName>
    </recommendedName>
</protein>
<dbReference type="EMBL" id="CAVLEF010000132">
    <property type="protein sequence ID" value="CAK1552088.1"/>
    <property type="molecule type" value="Genomic_DNA"/>
</dbReference>
<feature type="domain" description="AB hydrolase-1" evidence="3">
    <location>
        <begin position="64"/>
        <end position="317"/>
    </location>
</feature>
<evidence type="ECO:0000256" key="2">
    <source>
        <dbReference type="ARBA" id="ARBA00022801"/>
    </source>
</evidence>
<accession>A0AAV1JRG5</accession>
<keyword evidence="2" id="KW-0378">Hydrolase</keyword>
<dbReference type="InterPro" id="IPR029058">
    <property type="entry name" value="AB_hydrolase_fold"/>
</dbReference>
<dbReference type="GO" id="GO:0016020">
    <property type="term" value="C:membrane"/>
    <property type="evidence" value="ECO:0007669"/>
    <property type="project" value="TreeGrafter"/>
</dbReference>
<dbReference type="GO" id="GO:0016787">
    <property type="term" value="F:hydrolase activity"/>
    <property type="evidence" value="ECO:0007669"/>
    <property type="project" value="UniProtKB-KW"/>
</dbReference>
<dbReference type="AlphaFoldDB" id="A0AAV1JRG5"/>
<dbReference type="Pfam" id="PF00561">
    <property type="entry name" value="Abhydrolase_1"/>
    <property type="match status" value="1"/>
</dbReference>
<gene>
    <name evidence="4" type="ORF">LNINA_LOCUS11167</name>
</gene>